<accession>A0A0E3B6P8</accession>
<evidence type="ECO:0000313" key="8">
    <source>
        <dbReference type="Proteomes" id="UP000058857"/>
    </source>
</evidence>
<dbReference type="GO" id="GO:0005886">
    <property type="term" value="C:plasma membrane"/>
    <property type="evidence" value="ECO:0007669"/>
    <property type="project" value="TreeGrafter"/>
</dbReference>
<dbReference type="Proteomes" id="UP000058857">
    <property type="component" value="Chromosome 1"/>
</dbReference>
<feature type="transmembrane region" description="Helical" evidence="6">
    <location>
        <begin position="47"/>
        <end position="65"/>
    </location>
</feature>
<feature type="transmembrane region" description="Helical" evidence="6">
    <location>
        <begin position="103"/>
        <end position="124"/>
    </location>
</feature>
<dbReference type="Pfam" id="PF04241">
    <property type="entry name" value="DUF423"/>
    <property type="match status" value="1"/>
</dbReference>
<dbReference type="InterPro" id="IPR006696">
    <property type="entry name" value="DUF423"/>
</dbReference>
<proteinExistence type="inferred from homology"/>
<dbReference type="PANTHER" id="PTHR43461">
    <property type="entry name" value="TRANSMEMBRANE PROTEIN 256"/>
    <property type="match status" value="1"/>
</dbReference>
<dbReference type="PATRIC" id="fig|280505.15.peg.3883"/>
<reference evidence="7 8" key="1">
    <citation type="journal article" date="2015" name="PLoS Negl. Trop. Dis.">
        <title>Distribution of Plasmids in Distinct Leptospira Pathogenic Species.</title>
        <authorList>
            <person name="Wang Y."/>
            <person name="Zhuang X."/>
            <person name="Zhong Y."/>
            <person name="Zhang C."/>
            <person name="Zhang Y."/>
            <person name="Zeng L."/>
            <person name="Zhu Y."/>
            <person name="He P."/>
            <person name="Dong K."/>
            <person name="Pal U."/>
            <person name="Guo X."/>
            <person name="Qin J."/>
        </authorList>
    </citation>
    <scope>NUCLEOTIDE SEQUENCE [LARGE SCALE GENOMIC DNA]</scope>
    <source>
        <strain evidence="7 8">56604</strain>
    </source>
</reference>
<evidence type="ECO:0008006" key="9">
    <source>
        <dbReference type="Google" id="ProtNLM"/>
    </source>
</evidence>
<dbReference type="RefSeq" id="WP_002739020.1">
    <property type="nucleotide sequence ID" value="NZ_CP012029.1"/>
</dbReference>
<feature type="transmembrane region" description="Helical" evidence="6">
    <location>
        <begin position="77"/>
        <end position="97"/>
    </location>
</feature>
<comment type="subcellular location">
    <subcellularLocation>
        <location evidence="1">Membrane</location>
        <topology evidence="1">Multi-pass membrane protein</topology>
    </subcellularLocation>
</comment>
<protein>
    <recommendedName>
        <fullName evidence="9">PF04241 family protein</fullName>
    </recommendedName>
</protein>
<name>A0A0E3B6P8_LEPBO</name>
<evidence type="ECO:0000256" key="4">
    <source>
        <dbReference type="ARBA" id="ARBA00022989"/>
    </source>
</evidence>
<dbReference type="PANTHER" id="PTHR43461:SF1">
    <property type="entry name" value="TRANSMEMBRANE PROTEIN 256"/>
    <property type="match status" value="1"/>
</dbReference>
<comment type="similarity">
    <text evidence="2">Belongs to the UPF0382 family.</text>
</comment>
<evidence type="ECO:0000256" key="5">
    <source>
        <dbReference type="ARBA" id="ARBA00023136"/>
    </source>
</evidence>
<keyword evidence="5 6" id="KW-0472">Membrane</keyword>
<evidence type="ECO:0000313" key="7">
    <source>
        <dbReference type="EMBL" id="ALO28139.1"/>
    </source>
</evidence>
<keyword evidence="3 6" id="KW-0812">Transmembrane</keyword>
<evidence type="ECO:0000256" key="1">
    <source>
        <dbReference type="ARBA" id="ARBA00004141"/>
    </source>
</evidence>
<gene>
    <name evidence="7" type="ORF">LBBP_03989</name>
</gene>
<organism evidence="7">
    <name type="scientific">Leptospira borgpetersenii serovar Ballum</name>
    <dbReference type="NCBI Taxonomy" id="280505"/>
    <lineage>
        <taxon>Bacteria</taxon>
        <taxon>Pseudomonadati</taxon>
        <taxon>Spirochaetota</taxon>
        <taxon>Spirochaetia</taxon>
        <taxon>Leptospirales</taxon>
        <taxon>Leptospiraceae</taxon>
        <taxon>Leptospira</taxon>
    </lineage>
</organism>
<evidence type="ECO:0000256" key="2">
    <source>
        <dbReference type="ARBA" id="ARBA00009694"/>
    </source>
</evidence>
<evidence type="ECO:0000256" key="3">
    <source>
        <dbReference type="ARBA" id="ARBA00022692"/>
    </source>
</evidence>
<sequence>MTGKQRTILILSSLSGFFGVALGAFGAHALKPILTPELFAIYETGNRYHLIHSVPPLILAITGYINNSRLIWFSSILFLIGILVFSGSLYTLAIVGIRALGAITPIGGIAFLIAWGLLSFYAVLSKKTNV</sequence>
<keyword evidence="4 6" id="KW-1133">Transmembrane helix</keyword>
<dbReference type="EMBL" id="CP012029">
    <property type="protein sequence ID" value="ALO28139.1"/>
    <property type="molecule type" value="Genomic_DNA"/>
</dbReference>
<dbReference type="AlphaFoldDB" id="A0A0E3B6P8"/>
<evidence type="ECO:0000256" key="6">
    <source>
        <dbReference type="SAM" id="Phobius"/>
    </source>
</evidence>